<dbReference type="Gene3D" id="3.40.50.1820">
    <property type="entry name" value="alpha/beta hydrolase"/>
    <property type="match status" value="1"/>
</dbReference>
<dbReference type="GO" id="GO:0046464">
    <property type="term" value="P:acylglycerol catabolic process"/>
    <property type="evidence" value="ECO:0007669"/>
    <property type="project" value="TreeGrafter"/>
</dbReference>
<accession>A0A562R6S9</accession>
<name>A0A562R6S9_9BRAD</name>
<dbReference type="PANTHER" id="PTHR43798">
    <property type="entry name" value="MONOACYLGLYCEROL LIPASE"/>
    <property type="match status" value="1"/>
</dbReference>
<dbReference type="GO" id="GO:0016020">
    <property type="term" value="C:membrane"/>
    <property type="evidence" value="ECO:0007669"/>
    <property type="project" value="TreeGrafter"/>
</dbReference>
<proteinExistence type="predicted"/>
<dbReference type="Pfam" id="PF00561">
    <property type="entry name" value="Abhydrolase_1"/>
    <property type="match status" value="1"/>
</dbReference>
<organism evidence="2 3">
    <name type="scientific">Bradyrhizobium huanghuaihaiense</name>
    <dbReference type="NCBI Taxonomy" id="990078"/>
    <lineage>
        <taxon>Bacteria</taxon>
        <taxon>Pseudomonadati</taxon>
        <taxon>Pseudomonadota</taxon>
        <taxon>Alphaproteobacteria</taxon>
        <taxon>Hyphomicrobiales</taxon>
        <taxon>Nitrobacteraceae</taxon>
        <taxon>Bradyrhizobium</taxon>
    </lineage>
</organism>
<comment type="caution">
    <text evidence="2">The sequence shown here is derived from an EMBL/GenBank/DDBJ whole genome shotgun (WGS) entry which is preliminary data.</text>
</comment>
<dbReference type="InterPro" id="IPR000073">
    <property type="entry name" value="AB_hydrolase_1"/>
</dbReference>
<gene>
    <name evidence="2" type="ORF">IQ16_05820</name>
</gene>
<dbReference type="SUPFAM" id="SSF53474">
    <property type="entry name" value="alpha/beta-Hydrolases"/>
    <property type="match status" value="1"/>
</dbReference>
<evidence type="ECO:0000259" key="1">
    <source>
        <dbReference type="Pfam" id="PF00561"/>
    </source>
</evidence>
<keyword evidence="3" id="KW-1185">Reference proteome</keyword>
<feature type="domain" description="AB hydrolase-1" evidence="1">
    <location>
        <begin position="22"/>
        <end position="271"/>
    </location>
</feature>
<dbReference type="GO" id="GO:0047372">
    <property type="term" value="F:monoacylglycerol lipase activity"/>
    <property type="evidence" value="ECO:0007669"/>
    <property type="project" value="TreeGrafter"/>
</dbReference>
<dbReference type="InterPro" id="IPR050266">
    <property type="entry name" value="AB_hydrolase_sf"/>
</dbReference>
<protein>
    <submittedName>
        <fullName evidence="2">Pimeloyl-ACP methyl ester carboxylesterase</fullName>
    </submittedName>
</protein>
<dbReference type="InterPro" id="IPR029058">
    <property type="entry name" value="AB_hydrolase_fold"/>
</dbReference>
<dbReference type="AlphaFoldDB" id="A0A562R6S9"/>
<sequence length="289" mass="32088">MPLVQAGEVQLGWREWGQGDVTVVFIHGNLASKDWIELAAPLFPKGLRVIGLDWRGCGDSDRPKPNAHYSNYSMQQHAQDMLAALDTLDIGYCHLATHSTGGIIAARMLLMQPQRFGRVLALDPVTPLGMAFNADQIGLFRSMMTSKALTRTVMATAASSLFVPESMEPNAVPRFREGLGEIEALFDRIIDQTFDVSEGIWIGTPVNLTREKECRELERRMPELRHPHMVLWGERDGWIAPDDLRVMAKAMPDCRLVIVPGIGHSMNLERPALYAGYFGGWFGGLPSSS</sequence>
<reference evidence="2 3" key="1">
    <citation type="journal article" date="2015" name="Stand. Genomic Sci.">
        <title>Genomic Encyclopedia of Bacterial and Archaeal Type Strains, Phase III: the genomes of soil and plant-associated and newly described type strains.</title>
        <authorList>
            <person name="Whitman W.B."/>
            <person name="Woyke T."/>
            <person name="Klenk H.P."/>
            <person name="Zhou Y."/>
            <person name="Lilburn T.G."/>
            <person name="Beck B.J."/>
            <person name="De Vos P."/>
            <person name="Vandamme P."/>
            <person name="Eisen J.A."/>
            <person name="Garrity G."/>
            <person name="Hugenholtz P."/>
            <person name="Kyrpides N.C."/>
        </authorList>
    </citation>
    <scope>NUCLEOTIDE SEQUENCE [LARGE SCALE GENOMIC DNA]</scope>
    <source>
        <strain evidence="2 3">CGMCC 1.10948</strain>
    </source>
</reference>
<evidence type="ECO:0000313" key="2">
    <source>
        <dbReference type="EMBL" id="TWI64761.1"/>
    </source>
</evidence>
<dbReference type="Proteomes" id="UP000316291">
    <property type="component" value="Unassembled WGS sequence"/>
</dbReference>
<dbReference type="RefSeq" id="WP_020607885.1">
    <property type="nucleotide sequence ID" value="NZ_VLLA01000017.1"/>
</dbReference>
<dbReference type="PANTHER" id="PTHR43798:SF5">
    <property type="entry name" value="MONOACYLGLYCEROL LIPASE ABHD6"/>
    <property type="match status" value="1"/>
</dbReference>
<dbReference type="OrthoDB" id="9785847at2"/>
<evidence type="ECO:0000313" key="3">
    <source>
        <dbReference type="Proteomes" id="UP000316291"/>
    </source>
</evidence>
<dbReference type="EMBL" id="VLLA01000017">
    <property type="protein sequence ID" value="TWI64761.1"/>
    <property type="molecule type" value="Genomic_DNA"/>
</dbReference>